<dbReference type="PANTHER" id="PTHR45753:SF6">
    <property type="entry name" value="ASPARTATE CARBAMOYLTRANSFERASE"/>
    <property type="match status" value="1"/>
</dbReference>
<feature type="binding site" evidence="7">
    <location>
        <position position="100"/>
    </location>
    <ligand>
        <name>carbamoyl phosphate</name>
        <dbReference type="ChEBI" id="CHEBI:58228"/>
    </ligand>
</feature>
<dbReference type="Gene3D" id="3.40.50.1370">
    <property type="entry name" value="Aspartate/ornithine carbamoyltransferase"/>
    <property type="match status" value="2"/>
</dbReference>
<dbReference type="InterPro" id="IPR002082">
    <property type="entry name" value="Asp_carbamoyltransf"/>
</dbReference>
<dbReference type="GO" id="GO:0006207">
    <property type="term" value="P:'de novo' pyrimidine nucleobase biosynthetic process"/>
    <property type="evidence" value="ECO:0007669"/>
    <property type="project" value="InterPro"/>
</dbReference>
<evidence type="ECO:0000256" key="3">
    <source>
        <dbReference type="ARBA" id="ARBA00022679"/>
    </source>
</evidence>
<feature type="domain" description="Aspartate/ornithine carbamoyltransferase carbamoyl-P binding" evidence="9">
    <location>
        <begin position="6"/>
        <end position="140"/>
    </location>
</feature>
<comment type="catalytic activity">
    <reaction evidence="6 7">
        <text>carbamoyl phosphate + L-aspartate = N-carbamoyl-L-aspartate + phosphate + H(+)</text>
        <dbReference type="Rhea" id="RHEA:20013"/>
        <dbReference type="ChEBI" id="CHEBI:15378"/>
        <dbReference type="ChEBI" id="CHEBI:29991"/>
        <dbReference type="ChEBI" id="CHEBI:32814"/>
        <dbReference type="ChEBI" id="CHEBI:43474"/>
        <dbReference type="ChEBI" id="CHEBI:58228"/>
        <dbReference type="EC" id="2.1.3.2"/>
    </reaction>
</comment>
<dbReference type="PRINTS" id="PR00100">
    <property type="entry name" value="AOTCASE"/>
</dbReference>
<dbReference type="EC" id="2.1.3.2" evidence="7"/>
<feature type="binding site" evidence="7">
    <location>
        <position position="128"/>
    </location>
    <ligand>
        <name>carbamoyl phosphate</name>
        <dbReference type="ChEBI" id="CHEBI:58228"/>
    </ligand>
</feature>
<dbReference type="GO" id="GO:0016597">
    <property type="term" value="F:amino acid binding"/>
    <property type="evidence" value="ECO:0007669"/>
    <property type="project" value="InterPro"/>
</dbReference>
<feature type="binding site" evidence="7">
    <location>
        <position position="79"/>
    </location>
    <ligand>
        <name>L-aspartate</name>
        <dbReference type="ChEBI" id="CHEBI:29991"/>
    </ligand>
</feature>
<evidence type="ECO:0000256" key="6">
    <source>
        <dbReference type="ARBA" id="ARBA00048859"/>
    </source>
</evidence>
<dbReference type="GO" id="GO:0044205">
    <property type="term" value="P:'de novo' UMP biosynthetic process"/>
    <property type="evidence" value="ECO:0007669"/>
    <property type="project" value="UniProtKB-UniRule"/>
</dbReference>
<organism evidence="10 11">
    <name type="scientific">Candidatus Korarchaeum cryptofilum</name>
    <dbReference type="NCBI Taxonomy" id="498846"/>
    <lineage>
        <taxon>Archaea</taxon>
        <taxon>Thermoproteota</taxon>
        <taxon>Candidatus Korarchaeia</taxon>
        <taxon>Candidatus Korarchaeales</taxon>
        <taxon>Candidatus Korarchaeaceae</taxon>
        <taxon>Candidatus Korarchaeum</taxon>
    </lineage>
</organism>
<dbReference type="HAMAP" id="MF_00001">
    <property type="entry name" value="Asp_carb_tr"/>
    <property type="match status" value="1"/>
</dbReference>
<feature type="binding site" evidence="7">
    <location>
        <position position="51"/>
    </location>
    <ligand>
        <name>carbamoyl phosphate</name>
        <dbReference type="ChEBI" id="CHEBI:58228"/>
    </ligand>
</feature>
<name>A0A429G044_9CREN</name>
<evidence type="ECO:0000256" key="7">
    <source>
        <dbReference type="HAMAP-Rule" id="MF_00001"/>
    </source>
</evidence>
<dbReference type="RefSeq" id="WP_125742966.1">
    <property type="nucleotide sequence ID" value="NZ_RCOR01000049.1"/>
</dbReference>
<dbReference type="GO" id="GO:0006520">
    <property type="term" value="P:amino acid metabolic process"/>
    <property type="evidence" value="ECO:0007669"/>
    <property type="project" value="InterPro"/>
</dbReference>
<comment type="subunit">
    <text evidence="7">Heterooligomer of catalytic and regulatory chains.</text>
</comment>
<dbReference type="Pfam" id="PF02729">
    <property type="entry name" value="OTCace_N"/>
    <property type="match status" value="1"/>
</dbReference>
<evidence type="ECO:0000259" key="8">
    <source>
        <dbReference type="Pfam" id="PF00185"/>
    </source>
</evidence>
<dbReference type="PANTHER" id="PTHR45753">
    <property type="entry name" value="ORNITHINE CARBAMOYLTRANSFERASE, MITOCHONDRIAL"/>
    <property type="match status" value="1"/>
</dbReference>
<feature type="binding site" evidence="7">
    <location>
        <position position="50"/>
    </location>
    <ligand>
        <name>carbamoyl phosphate</name>
        <dbReference type="ChEBI" id="CHEBI:58228"/>
    </ligand>
</feature>
<comment type="pathway">
    <text evidence="1 7">Pyrimidine metabolism; UMP biosynthesis via de novo pathway; (S)-dihydroorotate from bicarbonate: step 2/3.</text>
</comment>
<dbReference type="AlphaFoldDB" id="A0A429G044"/>
<evidence type="ECO:0000256" key="4">
    <source>
        <dbReference type="ARBA" id="ARBA00022975"/>
    </source>
</evidence>
<proteinExistence type="inferred from homology"/>
<dbReference type="NCBIfam" id="NF002032">
    <property type="entry name" value="PRK00856.1"/>
    <property type="match status" value="1"/>
</dbReference>
<keyword evidence="3 7" id="KW-0808">Transferase</keyword>
<dbReference type="PRINTS" id="PR00101">
    <property type="entry name" value="ATCASE"/>
</dbReference>
<sequence>MSLRGKDIISISDIKRSDLERIFRVASSRFQGDELKGKIIAMAFFEPSTRTRFSFETATLRLGGNYIGFEATQSTSLAKGESFSDTIRMLDSYADGIVVRHSLEGAAKLAAELAEAPVINAGDGTKNHPTQAMIDLYTIWKERGNLDNLTYGVLGDLRYGRAAASFLKALNLYSPKKVYLICPEGLRPKQELLDSLKMPWEFSDLKDALPELDVLYVTRVQKERFPDPSEYERVKGSYKVDSSILKDAKEGLMILHPLPRVDEISLDVDSTPYAYYFKQAANGVPVRMALLSEVIP</sequence>
<evidence type="ECO:0000313" key="10">
    <source>
        <dbReference type="EMBL" id="RSN67174.1"/>
    </source>
</evidence>
<dbReference type="Pfam" id="PF00185">
    <property type="entry name" value="OTCace"/>
    <property type="match status" value="1"/>
</dbReference>
<keyword evidence="4 7" id="KW-0665">Pyrimidine biosynthesis</keyword>
<evidence type="ECO:0000256" key="2">
    <source>
        <dbReference type="ARBA" id="ARBA00008896"/>
    </source>
</evidence>
<feature type="binding site" evidence="7">
    <location>
        <position position="219"/>
    </location>
    <ligand>
        <name>L-aspartate</name>
        <dbReference type="ChEBI" id="CHEBI:29991"/>
    </ligand>
</feature>
<feature type="domain" description="Aspartate/ornithine carbamoyltransferase Asp/Orn-binding" evidence="8">
    <location>
        <begin position="148"/>
        <end position="292"/>
    </location>
</feature>
<reference evidence="10 11" key="1">
    <citation type="submission" date="2018-10" db="EMBL/GenBank/DDBJ databases">
        <title>Co-occurring genomic capacity for anaerobic methane metabolism and dissimilatory sulfite reduction discovered in the Korarchaeota.</title>
        <authorList>
            <person name="Mckay L.J."/>
            <person name="Dlakic M."/>
            <person name="Fields M.W."/>
            <person name="Delmont T.O."/>
            <person name="Eren A.M."/>
            <person name="Jay Z.J."/>
            <person name="Klingelsmith K.B."/>
            <person name="Rusch D.B."/>
            <person name="Inskeep W.P."/>
        </authorList>
    </citation>
    <scope>NUCLEOTIDE SEQUENCE [LARGE SCALE GENOMIC DNA]</scope>
    <source>
        <strain evidence="10 11">WS</strain>
    </source>
</reference>
<dbReference type="EMBL" id="RCOR01000049">
    <property type="protein sequence ID" value="RSN67174.1"/>
    <property type="molecule type" value="Genomic_DNA"/>
</dbReference>
<feature type="binding site" evidence="7">
    <location>
        <position position="131"/>
    </location>
    <ligand>
        <name>carbamoyl phosphate</name>
        <dbReference type="ChEBI" id="CHEBI:58228"/>
    </ligand>
</feature>
<dbReference type="GO" id="GO:0004070">
    <property type="term" value="F:aspartate carbamoyltransferase activity"/>
    <property type="evidence" value="ECO:0007669"/>
    <property type="project" value="UniProtKB-UniRule"/>
</dbReference>
<dbReference type="InterPro" id="IPR006130">
    <property type="entry name" value="Asp/Orn_carbamoylTrfase"/>
</dbReference>
<feature type="binding site" evidence="7">
    <location>
        <position position="258"/>
    </location>
    <ligand>
        <name>carbamoyl phosphate</name>
        <dbReference type="ChEBI" id="CHEBI:58228"/>
    </ligand>
</feature>
<accession>A0A429G044</accession>
<dbReference type="FunFam" id="3.40.50.1370:FF:000002">
    <property type="entry name" value="Aspartate carbamoyltransferase 2"/>
    <property type="match status" value="1"/>
</dbReference>
<feature type="binding site" evidence="7">
    <location>
        <position position="259"/>
    </location>
    <ligand>
        <name>carbamoyl phosphate</name>
        <dbReference type="ChEBI" id="CHEBI:58228"/>
    </ligand>
</feature>
<dbReference type="InterPro" id="IPR006132">
    <property type="entry name" value="Asp/Orn_carbamoyltranf_P-bd"/>
</dbReference>
<evidence type="ECO:0000256" key="1">
    <source>
        <dbReference type="ARBA" id="ARBA00004852"/>
    </source>
</evidence>
<protein>
    <recommendedName>
        <fullName evidence="7">Aspartate carbamoyltransferase</fullName>
        <ecNumber evidence="7">2.1.3.2</ecNumber>
    </recommendedName>
    <alternativeName>
        <fullName evidence="7">Aspartate transcarbamylase</fullName>
        <shortName evidence="7">ATCase</shortName>
    </alternativeName>
</protein>
<dbReference type="NCBIfam" id="TIGR00670">
    <property type="entry name" value="asp_carb_tr"/>
    <property type="match status" value="1"/>
</dbReference>
<dbReference type="Proteomes" id="UP000278149">
    <property type="component" value="Unassembled WGS sequence"/>
</dbReference>
<gene>
    <name evidence="7 10" type="primary">pyrB</name>
    <name evidence="10" type="ORF">D9Q81_09140</name>
</gene>
<dbReference type="UniPathway" id="UPA00070">
    <property type="reaction ID" value="UER00116"/>
</dbReference>
<evidence type="ECO:0000259" key="9">
    <source>
        <dbReference type="Pfam" id="PF02729"/>
    </source>
</evidence>
<dbReference type="InterPro" id="IPR006131">
    <property type="entry name" value="Asp_carbamoyltransf_Asp/Orn-bd"/>
</dbReference>
<comment type="function">
    <text evidence="5 7">Catalyzes the condensation of carbamoyl phosphate and aspartate to form carbamoyl aspartate and inorganic phosphate, the committed step in the de novo pyrimidine nucleotide biosynthesis pathway.</text>
</comment>
<evidence type="ECO:0000313" key="11">
    <source>
        <dbReference type="Proteomes" id="UP000278149"/>
    </source>
</evidence>
<dbReference type="InterPro" id="IPR036901">
    <property type="entry name" value="Asp/Orn_carbamoylTrfase_sf"/>
</dbReference>
<dbReference type="PROSITE" id="PS00097">
    <property type="entry name" value="CARBAMOYLTRANSFERASE"/>
    <property type="match status" value="1"/>
</dbReference>
<dbReference type="SUPFAM" id="SSF53671">
    <property type="entry name" value="Aspartate/ornithine carbamoyltransferase"/>
    <property type="match status" value="1"/>
</dbReference>
<evidence type="ECO:0000256" key="5">
    <source>
        <dbReference type="ARBA" id="ARBA00043884"/>
    </source>
</evidence>
<feature type="binding site" evidence="7">
    <location>
        <position position="161"/>
    </location>
    <ligand>
        <name>L-aspartate</name>
        <dbReference type="ChEBI" id="CHEBI:29991"/>
    </ligand>
</feature>
<comment type="caution">
    <text evidence="10">The sequence shown here is derived from an EMBL/GenBank/DDBJ whole genome shotgun (WGS) entry which is preliminary data.</text>
</comment>
<comment type="similarity">
    <text evidence="2 7">Belongs to the aspartate/ornithine carbamoyltransferase superfamily. ATCase family.</text>
</comment>